<keyword evidence="1 3" id="KW-0378">Hydrolase</keyword>
<evidence type="ECO:0000259" key="2">
    <source>
        <dbReference type="Pfam" id="PF00561"/>
    </source>
</evidence>
<dbReference type="Pfam" id="PF00561">
    <property type="entry name" value="Abhydrolase_1"/>
    <property type="match status" value="1"/>
</dbReference>
<dbReference type="InterPro" id="IPR029058">
    <property type="entry name" value="AB_hydrolase_fold"/>
</dbReference>
<evidence type="ECO:0000256" key="1">
    <source>
        <dbReference type="ARBA" id="ARBA00022801"/>
    </source>
</evidence>
<keyword evidence="4" id="KW-1185">Reference proteome</keyword>
<dbReference type="AlphaFoldDB" id="A0AAV3XCG1"/>
<gene>
    <name evidence="3" type="ORF">MiSe_27560</name>
</gene>
<dbReference type="InterPro" id="IPR000073">
    <property type="entry name" value="AB_hydrolase_1"/>
</dbReference>
<accession>A0AAV3XCG1</accession>
<comment type="caution">
    <text evidence="3">The sequence shown here is derived from an EMBL/GenBank/DDBJ whole genome shotgun (WGS) entry which is preliminary data.</text>
</comment>
<dbReference type="Proteomes" id="UP001050975">
    <property type="component" value="Unassembled WGS sequence"/>
</dbReference>
<reference evidence="3" key="1">
    <citation type="submission" date="2019-10" db="EMBL/GenBank/DDBJ databases">
        <title>Draft genome sequece of Microseira wollei NIES-4236.</title>
        <authorList>
            <person name="Yamaguchi H."/>
            <person name="Suzuki S."/>
            <person name="Kawachi M."/>
        </authorList>
    </citation>
    <scope>NUCLEOTIDE SEQUENCE</scope>
    <source>
        <strain evidence="3">NIES-4236</strain>
    </source>
</reference>
<dbReference type="SUPFAM" id="SSF53474">
    <property type="entry name" value="alpha/beta-Hydrolases"/>
    <property type="match status" value="1"/>
</dbReference>
<name>A0AAV3XCG1_9CYAN</name>
<dbReference type="EMBL" id="BLAY01000037">
    <property type="protein sequence ID" value="GET38002.1"/>
    <property type="molecule type" value="Genomic_DNA"/>
</dbReference>
<dbReference type="GO" id="GO:0016787">
    <property type="term" value="F:hydrolase activity"/>
    <property type="evidence" value="ECO:0007669"/>
    <property type="project" value="UniProtKB-KW"/>
</dbReference>
<dbReference type="RefSeq" id="WP_226580424.1">
    <property type="nucleotide sequence ID" value="NZ_BLAY01000037.1"/>
</dbReference>
<protein>
    <submittedName>
        <fullName evidence="3">Alpha/beta hydrolase fold protein</fullName>
    </submittedName>
</protein>
<dbReference type="InterPro" id="IPR050266">
    <property type="entry name" value="AB_hydrolase_sf"/>
</dbReference>
<evidence type="ECO:0000313" key="3">
    <source>
        <dbReference type="EMBL" id="GET38002.1"/>
    </source>
</evidence>
<feature type="domain" description="AB hydrolase-1" evidence="2">
    <location>
        <begin position="16"/>
        <end position="230"/>
    </location>
</feature>
<dbReference type="PANTHER" id="PTHR43798">
    <property type="entry name" value="MONOACYLGLYCEROL LIPASE"/>
    <property type="match status" value="1"/>
</dbReference>
<proteinExistence type="predicted"/>
<sequence length="263" mass="30118">MDKESLNVIKFGPKGNPILLLHGWGQTLQSLQPLGELLAREAEVHLIDLPGFGKSAPPPQDWDTIQYAERILQYMDEQGLEQVDLLGHSFGGRISIRLASRYPFRVKSLVLINSGGLQRQRNFPQQIRSQYIRTLRRVFGLIPVYGERLKQWHSDRFGSRDYKNAGILRGTLVKTVNEDLTEEASRIQKPTLLIWGESDTETPIEMGHRYKQIIPNSKLISLPGRDHFLFRGEGSHLCAYYVKQFLREIAETESSVEKQLSHV</sequence>
<dbReference type="PANTHER" id="PTHR43798:SF31">
    <property type="entry name" value="AB HYDROLASE SUPERFAMILY PROTEIN YCLE"/>
    <property type="match status" value="1"/>
</dbReference>
<dbReference type="GO" id="GO:0016020">
    <property type="term" value="C:membrane"/>
    <property type="evidence" value="ECO:0007669"/>
    <property type="project" value="TreeGrafter"/>
</dbReference>
<organism evidence="3 4">
    <name type="scientific">Microseira wollei NIES-4236</name>
    <dbReference type="NCBI Taxonomy" id="2530354"/>
    <lineage>
        <taxon>Bacteria</taxon>
        <taxon>Bacillati</taxon>
        <taxon>Cyanobacteriota</taxon>
        <taxon>Cyanophyceae</taxon>
        <taxon>Oscillatoriophycideae</taxon>
        <taxon>Aerosakkonematales</taxon>
        <taxon>Aerosakkonemataceae</taxon>
        <taxon>Microseira</taxon>
    </lineage>
</organism>
<evidence type="ECO:0000313" key="4">
    <source>
        <dbReference type="Proteomes" id="UP001050975"/>
    </source>
</evidence>
<dbReference type="Gene3D" id="3.40.50.1820">
    <property type="entry name" value="alpha/beta hydrolase"/>
    <property type="match status" value="1"/>
</dbReference>
<dbReference type="PRINTS" id="PR00111">
    <property type="entry name" value="ABHYDROLASE"/>
</dbReference>